<dbReference type="EMBL" id="CAEZWM010000251">
    <property type="protein sequence ID" value="CAB4672310.1"/>
    <property type="molecule type" value="Genomic_DNA"/>
</dbReference>
<organism evidence="3">
    <name type="scientific">freshwater metagenome</name>
    <dbReference type="NCBI Taxonomy" id="449393"/>
    <lineage>
        <taxon>unclassified sequences</taxon>
        <taxon>metagenomes</taxon>
        <taxon>ecological metagenomes</taxon>
    </lineage>
</organism>
<accession>A0A6J6MDJ1</accession>
<name>A0A6J6MDJ1_9ZZZZ</name>
<dbReference type="PANTHER" id="PTHR43244:SF1">
    <property type="entry name" value="5,10-METHYLENETETRAHYDROMETHANOPTERIN REDUCTASE"/>
    <property type="match status" value="1"/>
</dbReference>
<feature type="domain" description="Luciferase-like" evidence="2">
    <location>
        <begin position="12"/>
        <end position="291"/>
    </location>
</feature>
<dbReference type="NCBIfam" id="TIGR03564">
    <property type="entry name" value="F420_MSMEG_4879"/>
    <property type="match status" value="1"/>
</dbReference>
<sequence>MKIGIFGGAAVEQGLAAVRRAAATAEAEGFAAFWLPQIFGLDALAALTLVGAETPRIELGTAVVPTYPRHPITLAAQALTVQAASGDRLTLGIGLSHQFVIEEMFGYSFEKPARHMDEYLKALIPLLNGQPADIDGETLKVHASIAVPEAAAPSLLIAALGPIMLRLAGEQCDGTITWMTGPKTVESFTVPAISAAATSAGRPSPRVAVGLPICVTDDTPGARSRAAEIFSVYGFLPSYRAMLDREGAEGPADVAIVGNEAEVAAQIGRLADAGVTDFAAAEFGGSADEVRRTRDTLRSLL</sequence>
<dbReference type="Pfam" id="PF00296">
    <property type="entry name" value="Bac_luciferase"/>
    <property type="match status" value="1"/>
</dbReference>
<dbReference type="CDD" id="cd01097">
    <property type="entry name" value="Tetrahydromethanopterin_reductase"/>
    <property type="match status" value="1"/>
</dbReference>
<dbReference type="InterPro" id="IPR050564">
    <property type="entry name" value="F420-G6PD/mer"/>
</dbReference>
<protein>
    <submittedName>
        <fullName evidence="3">Unannotated protein</fullName>
    </submittedName>
</protein>
<dbReference type="InterPro" id="IPR036661">
    <property type="entry name" value="Luciferase-like_sf"/>
</dbReference>
<gene>
    <name evidence="3" type="ORF">UFOPK2242_01524</name>
</gene>
<evidence type="ECO:0000259" key="2">
    <source>
        <dbReference type="Pfam" id="PF00296"/>
    </source>
</evidence>
<keyword evidence="1" id="KW-0560">Oxidoreductase</keyword>
<dbReference type="AlphaFoldDB" id="A0A6J6MDJ1"/>
<dbReference type="GO" id="GO:0016705">
    <property type="term" value="F:oxidoreductase activity, acting on paired donors, with incorporation or reduction of molecular oxygen"/>
    <property type="evidence" value="ECO:0007669"/>
    <property type="project" value="InterPro"/>
</dbReference>
<dbReference type="PANTHER" id="PTHR43244">
    <property type="match status" value="1"/>
</dbReference>
<reference evidence="3" key="1">
    <citation type="submission" date="2020-05" db="EMBL/GenBank/DDBJ databases">
        <authorList>
            <person name="Chiriac C."/>
            <person name="Salcher M."/>
            <person name="Ghai R."/>
            <person name="Kavagutti S V."/>
        </authorList>
    </citation>
    <scope>NUCLEOTIDE SEQUENCE</scope>
</reference>
<dbReference type="SUPFAM" id="SSF51679">
    <property type="entry name" value="Bacterial luciferase-like"/>
    <property type="match status" value="1"/>
</dbReference>
<proteinExistence type="predicted"/>
<evidence type="ECO:0000256" key="1">
    <source>
        <dbReference type="ARBA" id="ARBA00023002"/>
    </source>
</evidence>
<dbReference type="InterPro" id="IPR019910">
    <property type="entry name" value="Lucif-like_OxRdtase_MSMEG_4879"/>
</dbReference>
<dbReference type="InterPro" id="IPR011251">
    <property type="entry name" value="Luciferase-like_dom"/>
</dbReference>
<dbReference type="Gene3D" id="3.20.20.30">
    <property type="entry name" value="Luciferase-like domain"/>
    <property type="match status" value="1"/>
</dbReference>
<evidence type="ECO:0000313" key="3">
    <source>
        <dbReference type="EMBL" id="CAB4672310.1"/>
    </source>
</evidence>